<dbReference type="AlphaFoldDB" id="A0A1G1XU64"/>
<feature type="transmembrane region" description="Helical" evidence="1">
    <location>
        <begin position="7"/>
        <end position="26"/>
    </location>
</feature>
<evidence type="ECO:0000256" key="1">
    <source>
        <dbReference type="SAM" id="Phobius"/>
    </source>
</evidence>
<organism evidence="2 3">
    <name type="scientific">Candidatus Buchananbacteria bacterium RIFCSPHIGHO2_01_FULL_39_8</name>
    <dbReference type="NCBI Taxonomy" id="1797533"/>
    <lineage>
        <taxon>Bacteria</taxon>
        <taxon>Candidatus Buchananiibacteriota</taxon>
    </lineage>
</organism>
<reference evidence="2 3" key="1">
    <citation type="journal article" date="2016" name="Nat. Commun.">
        <title>Thousands of microbial genomes shed light on interconnected biogeochemical processes in an aquifer system.</title>
        <authorList>
            <person name="Anantharaman K."/>
            <person name="Brown C.T."/>
            <person name="Hug L.A."/>
            <person name="Sharon I."/>
            <person name="Castelle C.J."/>
            <person name="Probst A.J."/>
            <person name="Thomas B.C."/>
            <person name="Singh A."/>
            <person name="Wilkins M.J."/>
            <person name="Karaoz U."/>
            <person name="Brodie E.L."/>
            <person name="Williams K.H."/>
            <person name="Hubbard S.S."/>
            <person name="Banfield J.F."/>
        </authorList>
    </citation>
    <scope>NUCLEOTIDE SEQUENCE [LARGE SCALE GENOMIC DNA]</scope>
</reference>
<name>A0A1G1XU64_9BACT</name>
<sequence>MTIKKKIIIFTSFVTIIIAVIVYAIILPTINDIKNISKSVYQERADLEKKYLRGQILRNTIENFEKIKPEKVRLISIFIIENQELEFITELENIAAANHIEQQLNFQSNKNEGEKSEKGFYSLPLEIKVQANFLETMRYLEDLEKMNYYYNIESVTIDTAGQNSDMIRLSLTGNVYMLPAENNSL</sequence>
<protein>
    <submittedName>
        <fullName evidence="2">Uncharacterized protein</fullName>
    </submittedName>
</protein>
<dbReference type="STRING" id="1797533.A2731_03580"/>
<dbReference type="GO" id="GO:0043683">
    <property type="term" value="P:type IV pilus assembly"/>
    <property type="evidence" value="ECO:0007669"/>
    <property type="project" value="InterPro"/>
</dbReference>
<keyword evidence="1" id="KW-1133">Transmembrane helix</keyword>
<accession>A0A1G1XU64</accession>
<dbReference type="InterPro" id="IPR007445">
    <property type="entry name" value="PilO"/>
</dbReference>
<evidence type="ECO:0000313" key="2">
    <source>
        <dbReference type="EMBL" id="OGY43136.1"/>
    </source>
</evidence>
<dbReference type="GO" id="GO:0043107">
    <property type="term" value="P:type IV pilus-dependent motility"/>
    <property type="evidence" value="ECO:0007669"/>
    <property type="project" value="InterPro"/>
</dbReference>
<dbReference type="Gene3D" id="3.30.70.60">
    <property type="match status" value="1"/>
</dbReference>
<keyword evidence="1" id="KW-0812">Transmembrane</keyword>
<keyword evidence="1" id="KW-0472">Membrane</keyword>
<dbReference type="Proteomes" id="UP000176241">
    <property type="component" value="Unassembled WGS sequence"/>
</dbReference>
<evidence type="ECO:0000313" key="3">
    <source>
        <dbReference type="Proteomes" id="UP000176241"/>
    </source>
</evidence>
<proteinExistence type="predicted"/>
<gene>
    <name evidence="2" type="ORF">A2731_03580</name>
</gene>
<dbReference type="Pfam" id="PF04350">
    <property type="entry name" value="PilO"/>
    <property type="match status" value="1"/>
</dbReference>
<dbReference type="EMBL" id="MHIC01000053">
    <property type="protein sequence ID" value="OGY43136.1"/>
    <property type="molecule type" value="Genomic_DNA"/>
</dbReference>
<comment type="caution">
    <text evidence="2">The sequence shown here is derived from an EMBL/GenBank/DDBJ whole genome shotgun (WGS) entry which is preliminary data.</text>
</comment>
<dbReference type="InterPro" id="IPR014717">
    <property type="entry name" value="Transl_elong_EF1B/ribsomal_bS6"/>
</dbReference>